<evidence type="ECO:0000313" key="2">
    <source>
        <dbReference type="Proteomes" id="UP001054252"/>
    </source>
</evidence>
<keyword evidence="2" id="KW-1185">Reference proteome</keyword>
<reference evidence="1 2" key="1">
    <citation type="journal article" date="2021" name="Commun. Biol.">
        <title>The genome of Shorea leprosula (Dipterocarpaceae) highlights the ecological relevance of drought in aseasonal tropical rainforests.</title>
        <authorList>
            <person name="Ng K.K.S."/>
            <person name="Kobayashi M.J."/>
            <person name="Fawcett J.A."/>
            <person name="Hatakeyama M."/>
            <person name="Paape T."/>
            <person name="Ng C.H."/>
            <person name="Ang C.C."/>
            <person name="Tnah L.H."/>
            <person name="Lee C.T."/>
            <person name="Nishiyama T."/>
            <person name="Sese J."/>
            <person name="O'Brien M.J."/>
            <person name="Copetti D."/>
            <person name="Mohd Noor M.I."/>
            <person name="Ong R.C."/>
            <person name="Putra M."/>
            <person name="Sireger I.Z."/>
            <person name="Indrioko S."/>
            <person name="Kosugi Y."/>
            <person name="Izuno A."/>
            <person name="Isagi Y."/>
            <person name="Lee S.L."/>
            <person name="Shimizu K.K."/>
        </authorList>
    </citation>
    <scope>NUCLEOTIDE SEQUENCE [LARGE SCALE GENOMIC DNA]</scope>
    <source>
        <strain evidence="1">214</strain>
    </source>
</reference>
<organism evidence="1 2">
    <name type="scientific">Rubroshorea leprosula</name>
    <dbReference type="NCBI Taxonomy" id="152421"/>
    <lineage>
        <taxon>Eukaryota</taxon>
        <taxon>Viridiplantae</taxon>
        <taxon>Streptophyta</taxon>
        <taxon>Embryophyta</taxon>
        <taxon>Tracheophyta</taxon>
        <taxon>Spermatophyta</taxon>
        <taxon>Magnoliopsida</taxon>
        <taxon>eudicotyledons</taxon>
        <taxon>Gunneridae</taxon>
        <taxon>Pentapetalae</taxon>
        <taxon>rosids</taxon>
        <taxon>malvids</taxon>
        <taxon>Malvales</taxon>
        <taxon>Dipterocarpaceae</taxon>
        <taxon>Rubroshorea</taxon>
    </lineage>
</organism>
<sequence>MWPCEVVKVRPGKKMVRSKIQTEVEGSIWNCFFKDNKRLGALCVGLSPRAAAILLESF</sequence>
<gene>
    <name evidence="1" type="ORF">SLEP1_g51780</name>
</gene>
<accession>A0AAV5M7L3</accession>
<protein>
    <submittedName>
        <fullName evidence="1">Uncharacterized protein</fullName>
    </submittedName>
</protein>
<evidence type="ECO:0000313" key="1">
    <source>
        <dbReference type="EMBL" id="GKV44617.1"/>
    </source>
</evidence>
<name>A0AAV5M7L3_9ROSI</name>
<proteinExistence type="predicted"/>
<dbReference type="AlphaFoldDB" id="A0AAV5M7L3"/>
<comment type="caution">
    <text evidence="1">The sequence shown here is derived from an EMBL/GenBank/DDBJ whole genome shotgun (WGS) entry which is preliminary data.</text>
</comment>
<dbReference type="Proteomes" id="UP001054252">
    <property type="component" value="Unassembled WGS sequence"/>
</dbReference>
<dbReference type="EMBL" id="BPVZ01000183">
    <property type="protein sequence ID" value="GKV44617.1"/>
    <property type="molecule type" value="Genomic_DNA"/>
</dbReference>